<reference evidence="3" key="1">
    <citation type="journal article" date="2019" name="Genome Announc.">
        <title>Draft Genome Sequence of Pseudoalteromonas piscicida Strain 36Y ROTHPW, an Hypersaline Seawater Isolate from the South Coast of Sonora, Mexico.</title>
        <authorList>
            <person name="Sanchez-Diaz R."/>
            <person name="Molina-Garza Z.J."/>
            <person name="Cruz-Suarez L.E."/>
            <person name="Selvin J."/>
            <person name="Kiran G.S."/>
            <person name="Ibarra-Gamez J.C."/>
            <person name="Gomez-Gil B."/>
            <person name="Galaviz-Silva L."/>
        </authorList>
    </citation>
    <scope>NUCLEOTIDE SEQUENCE [LARGE SCALE GENOMIC DNA]</scope>
    <source>
        <strain evidence="3">36Y_RITHPW</strain>
    </source>
</reference>
<dbReference type="PIRSF" id="PIRSF004923">
    <property type="entry name" value="RseC"/>
    <property type="match status" value="1"/>
</dbReference>
<name>A0A2A5JT76_PSEO7</name>
<keyword evidence="1" id="KW-1133">Transmembrane helix</keyword>
<dbReference type="OrthoDB" id="6299046at2"/>
<gene>
    <name evidence="2" type="ORF">CEX98_06160</name>
</gene>
<organism evidence="2 3">
    <name type="scientific">Pseudoalteromonas piscicida</name>
    <dbReference type="NCBI Taxonomy" id="43662"/>
    <lineage>
        <taxon>Bacteria</taxon>
        <taxon>Pseudomonadati</taxon>
        <taxon>Pseudomonadota</taxon>
        <taxon>Gammaproteobacteria</taxon>
        <taxon>Alteromonadales</taxon>
        <taxon>Pseudoalteromonadaceae</taxon>
        <taxon>Pseudoalteromonas</taxon>
    </lineage>
</organism>
<proteinExistence type="predicted"/>
<keyword evidence="1" id="KW-0812">Transmembrane</keyword>
<dbReference type="Pfam" id="PF04246">
    <property type="entry name" value="RseC_MucC"/>
    <property type="match status" value="1"/>
</dbReference>
<evidence type="ECO:0000313" key="2">
    <source>
        <dbReference type="EMBL" id="PCK32600.1"/>
    </source>
</evidence>
<evidence type="ECO:0000256" key="1">
    <source>
        <dbReference type="SAM" id="Phobius"/>
    </source>
</evidence>
<dbReference type="Proteomes" id="UP000228621">
    <property type="component" value="Unassembled WGS sequence"/>
</dbReference>
<dbReference type="EMBL" id="NKHF01000027">
    <property type="protein sequence ID" value="PCK32600.1"/>
    <property type="molecule type" value="Genomic_DNA"/>
</dbReference>
<dbReference type="InterPro" id="IPR026268">
    <property type="entry name" value="RseC"/>
</dbReference>
<feature type="transmembrane region" description="Helical" evidence="1">
    <location>
        <begin position="104"/>
        <end position="120"/>
    </location>
</feature>
<evidence type="ECO:0000313" key="3">
    <source>
        <dbReference type="Proteomes" id="UP000228621"/>
    </source>
</evidence>
<dbReference type="AlphaFoldDB" id="A0A2A5JT76"/>
<dbReference type="RefSeq" id="WP_099641239.1">
    <property type="nucleotide sequence ID" value="NZ_NKHF01000027.1"/>
</dbReference>
<dbReference type="InterPro" id="IPR007359">
    <property type="entry name" value="SigmaE_reg_RseC_MucC"/>
</dbReference>
<keyword evidence="3" id="KW-1185">Reference proteome</keyword>
<keyword evidence="1" id="KW-0472">Membrane</keyword>
<feature type="transmembrane region" description="Helical" evidence="1">
    <location>
        <begin position="77"/>
        <end position="98"/>
    </location>
</feature>
<dbReference type="PANTHER" id="PTHR35867">
    <property type="entry name" value="PROTEIN RSEC"/>
    <property type="match status" value="1"/>
</dbReference>
<protein>
    <submittedName>
        <fullName evidence="2">Regulator</fullName>
    </submittedName>
</protein>
<comment type="caution">
    <text evidence="2">The sequence shown here is derived from an EMBL/GenBank/DDBJ whole genome shotgun (WGS) entry which is preliminary data.</text>
</comment>
<sequence length="152" mass="16739">MIEQTLTVATIKGATVYLEAEPKPACEGCNGKCGSQVFAKLFGTHKKQFPIELNESVQVGQKIKLALDDTNVVKHAFYVYMLPLICAFIGMFFAALLLELDEPWQIAIAFLSAAMGLFFAKKKGNSLKHQVKVIKIYPISLPITQIVGDCTK</sequence>
<accession>A0A2A5JT76</accession>
<dbReference type="PANTHER" id="PTHR35867:SF1">
    <property type="entry name" value="PROTEIN RSEC"/>
    <property type="match status" value="1"/>
</dbReference>